<evidence type="ECO:0000256" key="4">
    <source>
        <dbReference type="ARBA" id="ARBA00005555"/>
    </source>
</evidence>
<dbReference type="SUPFAM" id="SSF57850">
    <property type="entry name" value="RING/U-box"/>
    <property type="match status" value="1"/>
</dbReference>
<keyword evidence="12 15" id="KW-0539">Nucleus</keyword>
<evidence type="ECO:0000256" key="2">
    <source>
        <dbReference type="ARBA" id="ARBA00004123"/>
    </source>
</evidence>
<dbReference type="GO" id="GO:0008270">
    <property type="term" value="F:zinc ion binding"/>
    <property type="evidence" value="ECO:0007669"/>
    <property type="project" value="UniProtKB-KW"/>
</dbReference>
<dbReference type="Proteomes" id="UP000242287">
    <property type="component" value="Unassembled WGS sequence"/>
</dbReference>
<feature type="coiled-coil region" evidence="16">
    <location>
        <begin position="712"/>
        <end position="746"/>
    </location>
</feature>
<dbReference type="SMART" id="SM00184">
    <property type="entry name" value="RING"/>
    <property type="match status" value="1"/>
</dbReference>
<evidence type="ECO:0000256" key="5">
    <source>
        <dbReference type="ARBA" id="ARBA00022679"/>
    </source>
</evidence>
<dbReference type="PANTHER" id="PTHR23163:SF0">
    <property type="entry name" value="E3 UBIQUITIN-PROTEIN LIGASE BRE1"/>
    <property type="match status" value="1"/>
</dbReference>
<protein>
    <recommendedName>
        <fullName evidence="15">E3 ubiquitin protein ligase</fullName>
        <ecNumber evidence="15">2.3.2.27</ecNumber>
    </recommendedName>
</protein>
<dbReference type="OrthoDB" id="10266039at2759"/>
<organism evidence="19 20">
    <name type="scientific">Amanita thiersii Skay4041</name>
    <dbReference type="NCBI Taxonomy" id="703135"/>
    <lineage>
        <taxon>Eukaryota</taxon>
        <taxon>Fungi</taxon>
        <taxon>Dikarya</taxon>
        <taxon>Basidiomycota</taxon>
        <taxon>Agaricomycotina</taxon>
        <taxon>Agaricomycetes</taxon>
        <taxon>Agaricomycetidae</taxon>
        <taxon>Agaricales</taxon>
        <taxon>Pluteineae</taxon>
        <taxon>Amanitaceae</taxon>
        <taxon>Amanita</taxon>
    </lineage>
</organism>
<dbReference type="EC" id="2.3.2.27" evidence="15"/>
<dbReference type="GO" id="GO:0005634">
    <property type="term" value="C:nucleus"/>
    <property type="evidence" value="ECO:0007669"/>
    <property type="project" value="UniProtKB-SubCell"/>
</dbReference>
<keyword evidence="8 15" id="KW-0833">Ubl conjugation pathway</keyword>
<evidence type="ECO:0000256" key="11">
    <source>
        <dbReference type="ARBA" id="ARBA00023054"/>
    </source>
</evidence>
<name>A0A2A9NZ64_9AGAR</name>
<gene>
    <name evidence="19" type="ORF">AMATHDRAFT_136911</name>
</gene>
<evidence type="ECO:0000259" key="18">
    <source>
        <dbReference type="PROSITE" id="PS50089"/>
    </source>
</evidence>
<dbReference type="GO" id="GO:0006325">
    <property type="term" value="P:chromatin organization"/>
    <property type="evidence" value="ECO:0007669"/>
    <property type="project" value="UniProtKB-KW"/>
</dbReference>
<dbReference type="PANTHER" id="PTHR23163">
    <property type="entry name" value="RING FINGER PROTEIN-RELATED"/>
    <property type="match status" value="1"/>
</dbReference>
<dbReference type="EMBL" id="KZ301972">
    <property type="protein sequence ID" value="PFH53827.1"/>
    <property type="molecule type" value="Genomic_DNA"/>
</dbReference>
<evidence type="ECO:0000256" key="13">
    <source>
        <dbReference type="ARBA" id="ARBA00059679"/>
    </source>
</evidence>
<evidence type="ECO:0000256" key="10">
    <source>
        <dbReference type="ARBA" id="ARBA00022853"/>
    </source>
</evidence>
<feature type="coiled-coil region" evidence="16">
    <location>
        <begin position="270"/>
        <end position="297"/>
    </location>
</feature>
<evidence type="ECO:0000256" key="8">
    <source>
        <dbReference type="ARBA" id="ARBA00022786"/>
    </source>
</evidence>
<comment type="subcellular location">
    <subcellularLocation>
        <location evidence="2 15">Nucleus</location>
    </subcellularLocation>
</comment>
<keyword evidence="11 15" id="KW-0175">Coiled coil</keyword>
<dbReference type="Pfam" id="PF26095">
    <property type="entry name" value="CC_Bre1"/>
    <property type="match status" value="1"/>
</dbReference>
<dbReference type="Gene3D" id="3.30.40.10">
    <property type="entry name" value="Zinc/RING finger domain, C3HC4 (zinc finger)"/>
    <property type="match status" value="1"/>
</dbReference>
<keyword evidence="20" id="KW-1185">Reference proteome</keyword>
<dbReference type="Pfam" id="PF00097">
    <property type="entry name" value="zf-C3HC4"/>
    <property type="match status" value="1"/>
</dbReference>
<comment type="catalytic activity">
    <reaction evidence="1 15">
        <text>S-ubiquitinyl-[E2 ubiquitin-conjugating enzyme]-L-cysteine + [acceptor protein]-L-lysine = [E2 ubiquitin-conjugating enzyme]-L-cysteine + N(6)-ubiquitinyl-[acceptor protein]-L-lysine.</text>
        <dbReference type="EC" id="2.3.2.27"/>
    </reaction>
</comment>
<evidence type="ECO:0000256" key="15">
    <source>
        <dbReference type="RuleBase" id="RU365038"/>
    </source>
</evidence>
<dbReference type="GO" id="GO:0061630">
    <property type="term" value="F:ubiquitin protein ligase activity"/>
    <property type="evidence" value="ECO:0007669"/>
    <property type="project" value="UniProtKB-EC"/>
</dbReference>
<dbReference type="InterPro" id="IPR017907">
    <property type="entry name" value="Znf_RING_CS"/>
</dbReference>
<dbReference type="STRING" id="703135.A0A2A9NZ64"/>
<dbReference type="GO" id="GO:0033503">
    <property type="term" value="C:HULC complex"/>
    <property type="evidence" value="ECO:0007669"/>
    <property type="project" value="TreeGrafter"/>
</dbReference>
<keyword evidence="9 15" id="KW-0862">Zinc</keyword>
<keyword evidence="10 15" id="KW-0156">Chromatin regulator</keyword>
<evidence type="ECO:0000256" key="17">
    <source>
        <dbReference type="SAM" id="MobiDB-lite"/>
    </source>
</evidence>
<sequence length="817" mass="93421">MESRKRAHSHEDDPTTTKKHIISAANGSPRVNGASAEPDELELGKNLESFRKEAIYRRMKHYFRENERSLARIAELERRKNTCEAGLAAISACWSQLVDAIRLLAKPENIPESSVSTQDIFDLAIHLQNDAADDITRALENKFNATQSLVTKFIQLGGVTPFKLVESDVYADCQNAKTECAALRSQLDLLRIRLRDSEALKEQYHTALTAAENRIERVQSATVIGMERSSGSEKLDVKAEQPEETPLKPSSPPSLHSPSPTDGKQLNANAEVLQEVLKLREAKIVELERDIFSLREQVLAKDIYSKHPSSESIIEHPTYRSLLEREEVVQKALTERDEQIARLTEEINQMQSSRKDWEESILSASNQSLQELKAMMSKRDADNARLRDQREQLAAEILERKQKESIKQSSFQEYKNLAESRSERIVVLESEVKRLKTRLAAEASNEDLMTFIAEDGNATTSAYIDALRNRAINAEARVTALEQSLAIFQDDHPDVVEHMRSEAEARMKLAEVTAQLEKYQRVYGNSSTLPPDVSHLAEQLKQKENELQRLRLINTQQTQAEASLFAELEKLSTSWEALDRQVKSKILDLSQMEDRLNKSGLDKAKSDNKFFAAMRDKEAIDVERKNVARNMEKQAKAVERFVDQERNLNDQVGDLEKEVGLLKKGYDTLKRENFKLQAEMIDLRHLKEYEKRMKDAAKGVYNERERELQIQISKYRSTEEGLARARKEAEQQILEWKKSAASTSQNKQDKQANEVQSLKELLRCSTCKTHFRNTVITKCMHTFCKQCVEARIATRQRKCPACNLVFAQSDVQTLWFQ</sequence>
<evidence type="ECO:0000256" key="12">
    <source>
        <dbReference type="ARBA" id="ARBA00023242"/>
    </source>
</evidence>
<evidence type="ECO:0000256" key="7">
    <source>
        <dbReference type="ARBA" id="ARBA00022771"/>
    </source>
</evidence>
<feature type="region of interest" description="Disordered" evidence="17">
    <location>
        <begin position="1"/>
        <end position="38"/>
    </location>
</feature>
<dbReference type="AlphaFoldDB" id="A0A2A9NZ64"/>
<dbReference type="UniPathway" id="UPA00143"/>
<evidence type="ECO:0000313" key="19">
    <source>
        <dbReference type="EMBL" id="PFH53827.1"/>
    </source>
</evidence>
<feature type="coiled-coil region" evidence="16">
    <location>
        <begin position="333"/>
        <end position="560"/>
    </location>
</feature>
<keyword evidence="6 15" id="KW-0479">Metal-binding</keyword>
<dbReference type="InterPro" id="IPR058643">
    <property type="entry name" value="BRE1-like_CC"/>
</dbReference>
<dbReference type="GO" id="GO:0016567">
    <property type="term" value="P:protein ubiquitination"/>
    <property type="evidence" value="ECO:0007669"/>
    <property type="project" value="UniProtKB-UniRule"/>
</dbReference>
<dbReference type="InterPro" id="IPR018957">
    <property type="entry name" value="Znf_C3HC4_RING-type"/>
</dbReference>
<evidence type="ECO:0000256" key="14">
    <source>
        <dbReference type="PROSITE-ProRule" id="PRU00175"/>
    </source>
</evidence>
<comment type="similarity">
    <text evidence="4 15">Belongs to the BRE1 family.</text>
</comment>
<evidence type="ECO:0000256" key="3">
    <source>
        <dbReference type="ARBA" id="ARBA00004906"/>
    </source>
</evidence>
<reference evidence="19 20" key="1">
    <citation type="submission" date="2014-02" db="EMBL/GenBank/DDBJ databases">
        <title>Transposable element dynamics among asymbiotic and ectomycorrhizal Amanita fungi.</title>
        <authorList>
            <consortium name="DOE Joint Genome Institute"/>
            <person name="Hess J."/>
            <person name="Skrede I."/>
            <person name="Wolfe B."/>
            <person name="LaButti K."/>
            <person name="Ohm R.A."/>
            <person name="Grigoriev I.V."/>
            <person name="Pringle A."/>
        </authorList>
    </citation>
    <scope>NUCLEOTIDE SEQUENCE [LARGE SCALE GENOMIC DNA]</scope>
    <source>
        <strain evidence="19 20">SKay4041</strain>
    </source>
</reference>
<evidence type="ECO:0000256" key="16">
    <source>
        <dbReference type="SAM" id="Coils"/>
    </source>
</evidence>
<feature type="compositionally biased region" description="Basic and acidic residues" evidence="17">
    <location>
        <begin position="230"/>
        <end position="241"/>
    </location>
</feature>
<evidence type="ECO:0000256" key="9">
    <source>
        <dbReference type="ARBA" id="ARBA00022833"/>
    </source>
</evidence>
<dbReference type="PROSITE" id="PS50089">
    <property type="entry name" value="ZF_RING_2"/>
    <property type="match status" value="1"/>
</dbReference>
<dbReference type="InterPro" id="IPR001841">
    <property type="entry name" value="Znf_RING"/>
</dbReference>
<dbReference type="Pfam" id="PF08647">
    <property type="entry name" value="BRE1"/>
    <property type="match status" value="1"/>
</dbReference>
<keyword evidence="7 14" id="KW-0863">Zinc-finger</keyword>
<dbReference type="PROSITE" id="PS00518">
    <property type="entry name" value="ZF_RING_1"/>
    <property type="match status" value="1"/>
</dbReference>
<proteinExistence type="inferred from homology"/>
<keyword evidence="5 15" id="KW-0808">Transferase</keyword>
<dbReference type="InterPro" id="IPR013956">
    <property type="entry name" value="E3_ubiquit_lig_Bre1"/>
</dbReference>
<comment type="pathway">
    <text evidence="3 15">Protein modification; protein ubiquitination.</text>
</comment>
<evidence type="ECO:0000313" key="20">
    <source>
        <dbReference type="Proteomes" id="UP000242287"/>
    </source>
</evidence>
<feature type="region of interest" description="Disordered" evidence="17">
    <location>
        <begin position="227"/>
        <end position="265"/>
    </location>
</feature>
<accession>A0A2A9NZ64</accession>
<feature type="coiled-coil region" evidence="16">
    <location>
        <begin position="173"/>
        <end position="221"/>
    </location>
</feature>
<feature type="domain" description="RING-type" evidence="18">
    <location>
        <begin position="764"/>
        <end position="803"/>
    </location>
</feature>
<dbReference type="InterPro" id="IPR013083">
    <property type="entry name" value="Znf_RING/FYVE/PHD"/>
</dbReference>
<dbReference type="CDD" id="cd16499">
    <property type="entry name" value="RING-HC_Bre1-like"/>
    <property type="match status" value="1"/>
</dbReference>
<comment type="function">
    <text evidence="13">E3 ubiquitin-protein ligase that mediates monoubiquitination of histone H2B to form H2BK123ub1. H2BK123ub1 gives a specific tag for epigenetic transcriptional activation and is also a prerequisite for H3K4me and H3K79me formation.</text>
</comment>
<feature type="compositionally biased region" description="Basic and acidic residues" evidence="17">
    <location>
        <begin position="1"/>
        <end position="16"/>
    </location>
</feature>
<evidence type="ECO:0000256" key="6">
    <source>
        <dbReference type="ARBA" id="ARBA00022723"/>
    </source>
</evidence>
<evidence type="ECO:0000256" key="1">
    <source>
        <dbReference type="ARBA" id="ARBA00000900"/>
    </source>
</evidence>